<comment type="caution">
    <text evidence="1">The sequence shown here is derived from an EMBL/GenBank/DDBJ whole genome shotgun (WGS) entry which is preliminary data.</text>
</comment>
<dbReference type="OrthoDB" id="8189655at2759"/>
<keyword evidence="2" id="KW-1185">Reference proteome</keyword>
<name>A0A4Y2EQZ3_ARAVE</name>
<sequence length="104" mass="12264">MSEQKVPQSVEQRLVIKFFVEENVPPSETHHRLKQQYEEEYLLRTRVSERATCPEGSNQTATSSYRLFGNRCPFNQKPFFEKGIRMFPENLKNCVSCRGEYVEV</sequence>
<evidence type="ECO:0000313" key="1">
    <source>
        <dbReference type="EMBL" id="GBM30304.1"/>
    </source>
</evidence>
<dbReference type="EMBL" id="BGPR01000656">
    <property type="protein sequence ID" value="GBM30304.1"/>
    <property type="molecule type" value="Genomic_DNA"/>
</dbReference>
<protein>
    <recommendedName>
        <fullName evidence="3">Mos1 transposase HTH domain-containing protein</fullName>
    </recommendedName>
</protein>
<accession>A0A4Y2EQZ3</accession>
<gene>
    <name evidence="1" type="ORF">AVEN_52707_1</name>
</gene>
<organism evidence="1 2">
    <name type="scientific">Araneus ventricosus</name>
    <name type="common">Orbweaver spider</name>
    <name type="synonym">Epeira ventricosa</name>
    <dbReference type="NCBI Taxonomy" id="182803"/>
    <lineage>
        <taxon>Eukaryota</taxon>
        <taxon>Metazoa</taxon>
        <taxon>Ecdysozoa</taxon>
        <taxon>Arthropoda</taxon>
        <taxon>Chelicerata</taxon>
        <taxon>Arachnida</taxon>
        <taxon>Araneae</taxon>
        <taxon>Araneomorphae</taxon>
        <taxon>Entelegynae</taxon>
        <taxon>Araneoidea</taxon>
        <taxon>Araneidae</taxon>
        <taxon>Araneus</taxon>
    </lineage>
</organism>
<dbReference type="Proteomes" id="UP000499080">
    <property type="component" value="Unassembled WGS sequence"/>
</dbReference>
<reference evidence="1 2" key="1">
    <citation type="journal article" date="2019" name="Sci. Rep.">
        <title>Orb-weaving spider Araneus ventricosus genome elucidates the spidroin gene catalogue.</title>
        <authorList>
            <person name="Kono N."/>
            <person name="Nakamura H."/>
            <person name="Ohtoshi R."/>
            <person name="Moran D.A.P."/>
            <person name="Shinohara A."/>
            <person name="Yoshida Y."/>
            <person name="Fujiwara M."/>
            <person name="Mori M."/>
            <person name="Tomita M."/>
            <person name="Arakawa K."/>
        </authorList>
    </citation>
    <scope>NUCLEOTIDE SEQUENCE [LARGE SCALE GENOMIC DNA]</scope>
</reference>
<evidence type="ECO:0000313" key="2">
    <source>
        <dbReference type="Proteomes" id="UP000499080"/>
    </source>
</evidence>
<dbReference type="AlphaFoldDB" id="A0A4Y2EQZ3"/>
<proteinExistence type="predicted"/>
<evidence type="ECO:0008006" key="3">
    <source>
        <dbReference type="Google" id="ProtNLM"/>
    </source>
</evidence>